<reference evidence="7 8" key="1">
    <citation type="submission" date="2018-05" db="EMBL/GenBank/DDBJ databases">
        <title>The Hungate 1000. A catalogue of reference genomes from the rumen microbiome.</title>
        <authorList>
            <person name="Kelly W."/>
        </authorList>
    </citation>
    <scope>NUCLEOTIDE SEQUENCE [LARGE SCALE GENOMIC DNA]</scope>
    <source>
        <strain evidence="7 8">SAb67</strain>
    </source>
</reference>
<feature type="transmembrane region" description="Helical" evidence="5">
    <location>
        <begin position="162"/>
        <end position="187"/>
    </location>
</feature>
<dbReference type="Pfam" id="PF01740">
    <property type="entry name" value="STAS"/>
    <property type="match status" value="1"/>
</dbReference>
<feature type="transmembrane region" description="Helical" evidence="5">
    <location>
        <begin position="318"/>
        <end position="338"/>
    </location>
</feature>
<evidence type="ECO:0000313" key="8">
    <source>
        <dbReference type="Proteomes" id="UP000245720"/>
    </source>
</evidence>
<sequence length="723" mass="79039">MKLKDITAKSAAKDIFTGIIIALVSIPISMGYAQVSGLPAVYGLYGSVFPILIFGLFSTSKQFIFGVDAAPAALVGAFLAALGIENGSDEAVQLVPVISFFVGVWLLLMALFKAGRVVSYISTPVMGGFISGISTTIIFMQIPKILGGTSGRGEIVELIAHIADTCAHSFNVTSAILGGTALVVLLISKKLMPKLPMSVFVMIGGAVLGYTGFAETHGVALLENVERGLPAWRLPHFSGLDITQVLTTSLTVAVVIMAETLLASSSYAAKNGYKLKNDREIMVYGLGNIAASMTGCCPVNGSVSRSAMGEQYGGKSQLMSIAASFSMMLIMLFGTGFIKYLPVPVLTAIVVSALLGAVEFHLMKRLFKQDKRELFIFFGAFFGVLVFGTVYGVMTGVILSFISLIINVANPKRSFLGVIEGHEGFHSLERNTYAHPLKGVVLYRFSGNLYFANISTFISDIEAAFKDDTKAVVVDSGAVCNIDITAADRIAELRKQLEDRDVKLYFASHIGSLNDRFRQLGLGSMVEKGHCRRTIPAALLDAGFTAPYATENDKETAADKLPVRSFERLEFEWAFGASADEEMEKYAEKLLVNINSSGSAEEQLTGIINADENWKGMGDLDREELLVHLESHLKELSEKLHISEEHIEEAIELRKLRLARNIGRKDPKALKMLREHDRRFDKELKKHDSKLYEKLLAHRREALDNLRKTNPEFSDLIDELSKQ</sequence>
<proteinExistence type="predicted"/>
<evidence type="ECO:0000256" key="5">
    <source>
        <dbReference type="SAM" id="Phobius"/>
    </source>
</evidence>
<organism evidence="7 8">
    <name type="scientific">Ruminococcus flavefaciens</name>
    <dbReference type="NCBI Taxonomy" id="1265"/>
    <lineage>
        <taxon>Bacteria</taxon>
        <taxon>Bacillati</taxon>
        <taxon>Bacillota</taxon>
        <taxon>Clostridia</taxon>
        <taxon>Eubacteriales</taxon>
        <taxon>Oscillospiraceae</taxon>
        <taxon>Ruminococcus</taxon>
    </lineage>
</organism>
<name>A0A315XZ48_RUMFL</name>
<keyword evidence="4 5" id="KW-0472">Membrane</keyword>
<comment type="caution">
    <text evidence="7">The sequence shown here is derived from an EMBL/GenBank/DDBJ whole genome shotgun (WGS) entry which is preliminary data.</text>
</comment>
<gene>
    <name evidence="7" type="ORF">IE37_01512</name>
</gene>
<accession>A0A315XZ48</accession>
<dbReference type="RefSeq" id="WP_109726299.1">
    <property type="nucleotide sequence ID" value="NZ_QGDI01000005.1"/>
</dbReference>
<dbReference type="GO" id="GO:0055085">
    <property type="term" value="P:transmembrane transport"/>
    <property type="evidence" value="ECO:0007669"/>
    <property type="project" value="InterPro"/>
</dbReference>
<dbReference type="InterPro" id="IPR011547">
    <property type="entry name" value="SLC26A/SulP_dom"/>
</dbReference>
<evidence type="ECO:0000313" key="7">
    <source>
        <dbReference type="EMBL" id="PWJ13013.1"/>
    </source>
</evidence>
<feature type="transmembrane region" description="Helical" evidence="5">
    <location>
        <begin position="12"/>
        <end position="33"/>
    </location>
</feature>
<dbReference type="CDD" id="cd07042">
    <property type="entry name" value="STAS_SulP_like_sulfate_transporter"/>
    <property type="match status" value="1"/>
</dbReference>
<feature type="transmembrane region" description="Helical" evidence="5">
    <location>
        <begin position="39"/>
        <end position="57"/>
    </location>
</feature>
<feature type="transmembrane region" description="Helical" evidence="5">
    <location>
        <begin position="199"/>
        <end position="222"/>
    </location>
</feature>
<dbReference type="OrthoDB" id="9771198at2"/>
<evidence type="ECO:0000256" key="2">
    <source>
        <dbReference type="ARBA" id="ARBA00022692"/>
    </source>
</evidence>
<dbReference type="InterPro" id="IPR001902">
    <property type="entry name" value="SLC26A/SulP_fam"/>
</dbReference>
<dbReference type="PROSITE" id="PS50801">
    <property type="entry name" value="STAS"/>
    <property type="match status" value="1"/>
</dbReference>
<keyword evidence="3 5" id="KW-1133">Transmembrane helix</keyword>
<dbReference type="AlphaFoldDB" id="A0A315XZ48"/>
<evidence type="ECO:0000256" key="3">
    <source>
        <dbReference type="ARBA" id="ARBA00022989"/>
    </source>
</evidence>
<dbReference type="InterPro" id="IPR036513">
    <property type="entry name" value="STAS_dom_sf"/>
</dbReference>
<evidence type="ECO:0000256" key="4">
    <source>
        <dbReference type="ARBA" id="ARBA00023136"/>
    </source>
</evidence>
<keyword evidence="2 5" id="KW-0812">Transmembrane</keyword>
<comment type="subcellular location">
    <subcellularLocation>
        <location evidence="1">Membrane</location>
        <topology evidence="1">Multi-pass membrane protein</topology>
    </subcellularLocation>
</comment>
<dbReference type="Pfam" id="PF00916">
    <property type="entry name" value="Sulfate_transp"/>
    <property type="match status" value="1"/>
</dbReference>
<feature type="transmembrane region" description="Helical" evidence="5">
    <location>
        <begin position="374"/>
        <end position="406"/>
    </location>
</feature>
<dbReference type="GO" id="GO:0016020">
    <property type="term" value="C:membrane"/>
    <property type="evidence" value="ECO:0007669"/>
    <property type="project" value="UniProtKB-SubCell"/>
</dbReference>
<feature type="domain" description="STAS" evidence="6">
    <location>
        <begin position="430"/>
        <end position="542"/>
    </location>
</feature>
<dbReference type="SUPFAM" id="SSF52091">
    <property type="entry name" value="SpoIIaa-like"/>
    <property type="match status" value="1"/>
</dbReference>
<feature type="transmembrane region" description="Helical" evidence="5">
    <location>
        <begin position="64"/>
        <end position="82"/>
    </location>
</feature>
<dbReference type="InterPro" id="IPR002645">
    <property type="entry name" value="STAS_dom"/>
</dbReference>
<feature type="transmembrane region" description="Helical" evidence="5">
    <location>
        <begin position="94"/>
        <end position="112"/>
    </location>
</feature>
<dbReference type="Proteomes" id="UP000245720">
    <property type="component" value="Unassembled WGS sequence"/>
</dbReference>
<feature type="transmembrane region" description="Helical" evidence="5">
    <location>
        <begin position="124"/>
        <end position="142"/>
    </location>
</feature>
<feature type="transmembrane region" description="Helical" evidence="5">
    <location>
        <begin position="344"/>
        <end position="362"/>
    </location>
</feature>
<dbReference type="Gene3D" id="3.30.750.24">
    <property type="entry name" value="STAS domain"/>
    <property type="match status" value="1"/>
</dbReference>
<dbReference type="EMBL" id="QGDI01000005">
    <property type="protein sequence ID" value="PWJ13013.1"/>
    <property type="molecule type" value="Genomic_DNA"/>
</dbReference>
<protein>
    <submittedName>
        <fullName evidence="7">High affinity sulfate transporter 1</fullName>
    </submittedName>
</protein>
<evidence type="ECO:0000256" key="1">
    <source>
        <dbReference type="ARBA" id="ARBA00004141"/>
    </source>
</evidence>
<dbReference type="PANTHER" id="PTHR11814">
    <property type="entry name" value="SULFATE TRANSPORTER"/>
    <property type="match status" value="1"/>
</dbReference>
<evidence type="ECO:0000259" key="6">
    <source>
        <dbReference type="PROSITE" id="PS50801"/>
    </source>
</evidence>